<evidence type="ECO:0000256" key="1">
    <source>
        <dbReference type="SAM" id="MobiDB-lite"/>
    </source>
</evidence>
<name>A0ABN7SCT8_OIKDI</name>
<feature type="compositionally biased region" description="Acidic residues" evidence="1">
    <location>
        <begin position="224"/>
        <end position="237"/>
    </location>
</feature>
<evidence type="ECO:0000313" key="3">
    <source>
        <dbReference type="Proteomes" id="UP001158576"/>
    </source>
</evidence>
<reference evidence="2 3" key="1">
    <citation type="submission" date="2021-04" db="EMBL/GenBank/DDBJ databases">
        <authorList>
            <person name="Bliznina A."/>
        </authorList>
    </citation>
    <scope>NUCLEOTIDE SEQUENCE [LARGE SCALE GENOMIC DNA]</scope>
</reference>
<sequence>MVRTRAKRSDEEPGPSKRNTARKTSHNKTDLAKSVREAVTKKPKKKLILPKPPTGSGKKKKKFTGKRPVARKSTARPVERLRRAPENFNEDAEWELEEFGGMYLAWGKKKVRQPDGSTITEAYLKGDTEHRIWIKWTVAFSDGIRWSAEKQDKLVGVDKKKIKEIVNAREAWPLPSIKDGRRSLWKARKLICQGFGITEWQPASSKPNDKWQIIDPELPTTTSEVDDTDEETDDDEA</sequence>
<protein>
    <submittedName>
        <fullName evidence="2">Oidioi.mRNA.OKI2018_I69.XSR.g14089.t1.cds</fullName>
    </submittedName>
</protein>
<feature type="region of interest" description="Disordered" evidence="1">
    <location>
        <begin position="1"/>
        <end position="78"/>
    </location>
</feature>
<keyword evidence="3" id="KW-1185">Reference proteome</keyword>
<dbReference type="EMBL" id="OU015569">
    <property type="protein sequence ID" value="CAG5095226.1"/>
    <property type="molecule type" value="Genomic_DNA"/>
</dbReference>
<feature type="region of interest" description="Disordered" evidence="1">
    <location>
        <begin position="202"/>
        <end position="237"/>
    </location>
</feature>
<dbReference type="Proteomes" id="UP001158576">
    <property type="component" value="Chromosome XSR"/>
</dbReference>
<feature type="compositionally biased region" description="Basic residues" evidence="1">
    <location>
        <begin position="57"/>
        <end position="74"/>
    </location>
</feature>
<feature type="compositionally biased region" description="Basic and acidic residues" evidence="1">
    <location>
        <begin position="27"/>
        <end position="40"/>
    </location>
</feature>
<proteinExistence type="predicted"/>
<gene>
    <name evidence="2" type="ORF">OKIOD_LOCUS5647</name>
</gene>
<accession>A0ABN7SCT8</accession>
<evidence type="ECO:0000313" key="2">
    <source>
        <dbReference type="EMBL" id="CAG5095226.1"/>
    </source>
</evidence>
<organism evidence="2 3">
    <name type="scientific">Oikopleura dioica</name>
    <name type="common">Tunicate</name>
    <dbReference type="NCBI Taxonomy" id="34765"/>
    <lineage>
        <taxon>Eukaryota</taxon>
        <taxon>Metazoa</taxon>
        <taxon>Chordata</taxon>
        <taxon>Tunicata</taxon>
        <taxon>Appendicularia</taxon>
        <taxon>Copelata</taxon>
        <taxon>Oikopleuridae</taxon>
        <taxon>Oikopleura</taxon>
    </lineage>
</organism>